<dbReference type="Gene3D" id="3.30.160.20">
    <property type="match status" value="1"/>
</dbReference>
<dbReference type="GO" id="GO:0016787">
    <property type="term" value="F:hydrolase activity"/>
    <property type="evidence" value="ECO:0007669"/>
    <property type="project" value="UniProtKB-KW"/>
</dbReference>
<sequence>MSPHDVAGREEAISRAHASAEESFVAGSGPGGQNVNKVATAVQLRVNAYALRLPVPVFKRLQKLAGSKWTDAGEILITARSHRTQERNRADARERLEELLREAFHEPKKRKKSRLNRVGKAKRLDKKKQRGAIKAKRGAVKPGDY</sequence>
<feature type="region of interest" description="Disordered" evidence="1">
    <location>
        <begin position="104"/>
        <end position="145"/>
    </location>
</feature>
<dbReference type="RefSeq" id="WP_229658008.1">
    <property type="nucleotide sequence ID" value="NZ_BMID01000001.1"/>
</dbReference>
<proteinExistence type="predicted"/>
<dbReference type="PANTHER" id="PTHR47814:SF1">
    <property type="entry name" value="PEPTIDYL-TRNA HYDROLASE ARFB"/>
    <property type="match status" value="1"/>
</dbReference>
<dbReference type="Proteomes" id="UP000603317">
    <property type="component" value="Unassembled WGS sequence"/>
</dbReference>
<keyword evidence="4" id="KW-1185">Reference proteome</keyword>
<accession>A0ABQ1F1J8</accession>
<evidence type="ECO:0000313" key="3">
    <source>
        <dbReference type="EMBL" id="GFZ96460.1"/>
    </source>
</evidence>
<feature type="compositionally biased region" description="Basic residues" evidence="1">
    <location>
        <begin position="107"/>
        <end position="139"/>
    </location>
</feature>
<dbReference type="SUPFAM" id="SSF110916">
    <property type="entry name" value="Peptidyl-tRNA hydrolase domain-like"/>
    <property type="match status" value="1"/>
</dbReference>
<feature type="region of interest" description="Disordered" evidence="1">
    <location>
        <begin position="1"/>
        <end position="32"/>
    </location>
</feature>
<dbReference type="EMBL" id="BMID01000001">
    <property type="protein sequence ID" value="GFZ96460.1"/>
    <property type="molecule type" value="Genomic_DNA"/>
</dbReference>
<evidence type="ECO:0000256" key="1">
    <source>
        <dbReference type="SAM" id="MobiDB-lite"/>
    </source>
</evidence>
<dbReference type="Pfam" id="PF00472">
    <property type="entry name" value="RF-1"/>
    <property type="match status" value="1"/>
</dbReference>
<keyword evidence="3" id="KW-0378">Hydrolase</keyword>
<comment type="caution">
    <text evidence="3">The sequence shown here is derived from an EMBL/GenBank/DDBJ whole genome shotgun (WGS) entry which is preliminary data.</text>
</comment>
<feature type="domain" description="Prokaryotic-type class I peptide chain release factors" evidence="2">
    <location>
        <begin position="20"/>
        <end position="137"/>
    </location>
</feature>
<name>A0ABQ1F1J8_9SPHN</name>
<protein>
    <submittedName>
        <fullName evidence="3">Aminoacyl-tRNA hydrolase</fullName>
    </submittedName>
</protein>
<feature type="compositionally biased region" description="Basic and acidic residues" evidence="1">
    <location>
        <begin position="1"/>
        <end position="20"/>
    </location>
</feature>
<dbReference type="InterPro" id="IPR000352">
    <property type="entry name" value="Pep_chain_release_fac_I"/>
</dbReference>
<organism evidence="3 4">
    <name type="scientific">Blastomonas marina</name>
    <dbReference type="NCBI Taxonomy" id="1867408"/>
    <lineage>
        <taxon>Bacteria</taxon>
        <taxon>Pseudomonadati</taxon>
        <taxon>Pseudomonadota</taxon>
        <taxon>Alphaproteobacteria</taxon>
        <taxon>Sphingomonadales</taxon>
        <taxon>Sphingomonadaceae</taxon>
        <taxon>Blastomonas</taxon>
    </lineage>
</organism>
<gene>
    <name evidence="3" type="ORF">GCM10010923_00320</name>
</gene>
<dbReference type="PANTHER" id="PTHR47814">
    <property type="entry name" value="PEPTIDYL-TRNA HYDROLASE ARFB"/>
    <property type="match status" value="1"/>
</dbReference>
<reference evidence="4" key="1">
    <citation type="journal article" date="2019" name="Int. J. Syst. Evol. Microbiol.">
        <title>The Global Catalogue of Microorganisms (GCM) 10K type strain sequencing project: providing services to taxonomists for standard genome sequencing and annotation.</title>
        <authorList>
            <consortium name="The Broad Institute Genomics Platform"/>
            <consortium name="The Broad Institute Genome Sequencing Center for Infectious Disease"/>
            <person name="Wu L."/>
            <person name="Ma J."/>
        </authorList>
    </citation>
    <scope>NUCLEOTIDE SEQUENCE [LARGE SCALE GENOMIC DNA]</scope>
    <source>
        <strain evidence="4">CGMCC 1.15297</strain>
    </source>
</reference>
<evidence type="ECO:0000313" key="4">
    <source>
        <dbReference type="Proteomes" id="UP000603317"/>
    </source>
</evidence>
<evidence type="ECO:0000259" key="2">
    <source>
        <dbReference type="Pfam" id="PF00472"/>
    </source>
</evidence>
<dbReference type="NCBIfam" id="NF006718">
    <property type="entry name" value="PRK09256.1"/>
    <property type="match status" value="1"/>
</dbReference>